<gene>
    <name evidence="2" type="ORF">VK792_11425</name>
</gene>
<comment type="caution">
    <text evidence="2">The sequence shown here is derived from an EMBL/GenBank/DDBJ whole genome shotgun (WGS) entry which is preliminary data.</text>
</comment>
<organism evidence="2 3">
    <name type="scientific">Mesobacterium hydrothermale</name>
    <dbReference type="NCBI Taxonomy" id="3111907"/>
    <lineage>
        <taxon>Bacteria</taxon>
        <taxon>Pseudomonadati</taxon>
        <taxon>Pseudomonadota</taxon>
        <taxon>Alphaproteobacteria</taxon>
        <taxon>Rhodobacterales</taxon>
        <taxon>Roseobacteraceae</taxon>
        <taxon>Mesobacterium</taxon>
    </lineage>
</organism>
<reference evidence="2 3" key="1">
    <citation type="submission" date="2024-01" db="EMBL/GenBank/DDBJ databases">
        <title>Mesobacterium rodlantinim sp. nov., isolated from shallow sea hydrothermal systems off Kueishantao Island.</title>
        <authorList>
            <person name="Su Z."/>
            <person name="Tang K."/>
        </authorList>
    </citation>
    <scope>NUCLEOTIDE SEQUENCE [LARGE SCALE GENOMIC DNA]</scope>
    <source>
        <strain evidence="2 3">TK19101</strain>
    </source>
</reference>
<dbReference type="EMBL" id="JAYLLH010000014">
    <property type="protein sequence ID" value="MEC3861895.1"/>
    <property type="molecule type" value="Genomic_DNA"/>
</dbReference>
<dbReference type="PANTHER" id="PTHR34985">
    <property type="entry name" value="SLR0554 PROTEIN"/>
    <property type="match status" value="1"/>
</dbReference>
<proteinExistence type="predicted"/>
<keyword evidence="3" id="KW-1185">Reference proteome</keyword>
<dbReference type="InterPro" id="IPR007936">
    <property type="entry name" value="VapE-like_dom"/>
</dbReference>
<protein>
    <submittedName>
        <fullName evidence="2">VapE domain-containing protein</fullName>
    </submittedName>
</protein>
<dbReference type="Pfam" id="PF05272">
    <property type="entry name" value="VapE-like_dom"/>
    <property type="match status" value="1"/>
</dbReference>
<accession>A0ABU6HJ79</accession>
<evidence type="ECO:0000313" key="3">
    <source>
        <dbReference type="Proteomes" id="UP001348149"/>
    </source>
</evidence>
<dbReference type="Proteomes" id="UP001348149">
    <property type="component" value="Unassembled WGS sequence"/>
</dbReference>
<dbReference type="PANTHER" id="PTHR34985:SF1">
    <property type="entry name" value="SLR0554 PROTEIN"/>
    <property type="match status" value="1"/>
</dbReference>
<evidence type="ECO:0000259" key="1">
    <source>
        <dbReference type="Pfam" id="PF05272"/>
    </source>
</evidence>
<feature type="domain" description="Virulence-associated protein E-like" evidence="1">
    <location>
        <begin position="2"/>
        <end position="82"/>
    </location>
</feature>
<name>A0ABU6HJ79_9RHOB</name>
<evidence type="ECO:0000313" key="2">
    <source>
        <dbReference type="EMBL" id="MEC3861895.1"/>
    </source>
</evidence>
<dbReference type="RefSeq" id="WP_326297622.1">
    <property type="nucleotide sequence ID" value="NZ_JAYLLH010000014.1"/>
</dbReference>
<sequence length="87" mass="9979">MHKRVIEALSGKWIVEAGELKGNRKAGTDHLKGFLSRTHDKARMSYDRREREVPRQCVIVGTTNDSRYLRDTTGNCRFWPVVPPPDA</sequence>